<accession>A0A9J6ZS36</accession>
<dbReference type="Proteomes" id="UP001056426">
    <property type="component" value="Chromosome"/>
</dbReference>
<dbReference type="AlphaFoldDB" id="A0A9J6ZS36"/>
<dbReference type="EMBL" id="CP098400">
    <property type="protein sequence ID" value="URW80387.1"/>
    <property type="molecule type" value="Genomic_DNA"/>
</dbReference>
<dbReference type="PROSITE" id="PS51257">
    <property type="entry name" value="PROKAR_LIPOPROTEIN"/>
    <property type="match status" value="1"/>
</dbReference>
<proteinExistence type="predicted"/>
<gene>
    <name evidence="1" type="ORF">M9189_03335</name>
</gene>
<dbReference type="KEGG" id="alkq:M9189_03335"/>
<organism evidence="1 2">
    <name type="scientific">Xiashengella succiniciproducens</name>
    <dbReference type="NCBI Taxonomy" id="2949635"/>
    <lineage>
        <taxon>Bacteria</taxon>
        <taxon>Pseudomonadati</taxon>
        <taxon>Bacteroidota</taxon>
        <taxon>Bacteroidia</taxon>
        <taxon>Marinilabiliales</taxon>
        <taxon>Marinilabiliaceae</taxon>
        <taxon>Xiashengella</taxon>
    </lineage>
</organism>
<keyword evidence="2" id="KW-1185">Reference proteome</keyword>
<name>A0A9J6ZS36_9BACT</name>
<protein>
    <submittedName>
        <fullName evidence="1">Uncharacterized protein</fullName>
    </submittedName>
</protein>
<dbReference type="RefSeq" id="WP_250724544.1">
    <property type="nucleotide sequence ID" value="NZ_CP098400.1"/>
</dbReference>
<evidence type="ECO:0000313" key="2">
    <source>
        <dbReference type="Proteomes" id="UP001056426"/>
    </source>
</evidence>
<reference evidence="1" key="1">
    <citation type="submission" date="2022-05" db="EMBL/GenBank/DDBJ databases">
        <authorList>
            <person name="Sun X."/>
        </authorList>
    </citation>
    <scope>NUCLEOTIDE SEQUENCE</scope>
    <source>
        <strain evidence="1">Ai-910</strain>
    </source>
</reference>
<sequence>MRTLTYLAAILLLCFTTGCRDLTGNKSQIAFKVLLERLNKIKAVEGLVVLDASNPDHQLLIEEIISNQKEANLPLVNQLCKAWIEYALSTDDGIELRVSDRWRFREYQLLVYDREVTIERYKPVYILESIPKEGVVTKVIIKVNKITGLLSEFSSVHIELAQ</sequence>
<evidence type="ECO:0000313" key="1">
    <source>
        <dbReference type="EMBL" id="URW80387.1"/>
    </source>
</evidence>
<reference evidence="1" key="2">
    <citation type="submission" date="2022-06" db="EMBL/GenBank/DDBJ databases">
        <title>Xiashengella guii gen. nov. sp. nov., a bacterium isolated form anaerobic digestion tank.</title>
        <authorList>
            <person name="Huang H."/>
        </authorList>
    </citation>
    <scope>NUCLEOTIDE SEQUENCE</scope>
    <source>
        <strain evidence="1">Ai-910</strain>
    </source>
</reference>